<protein>
    <submittedName>
        <fullName evidence="1">Uncharacterized protein</fullName>
    </submittedName>
</protein>
<evidence type="ECO:0000313" key="1">
    <source>
        <dbReference type="EMBL" id="MFD2905722.1"/>
    </source>
</evidence>
<dbReference type="Proteomes" id="UP001597509">
    <property type="component" value="Unassembled WGS sequence"/>
</dbReference>
<proteinExistence type="predicted"/>
<dbReference type="PROSITE" id="PS51257">
    <property type="entry name" value="PROKAR_LIPOPROTEIN"/>
    <property type="match status" value="1"/>
</dbReference>
<reference evidence="2" key="1">
    <citation type="journal article" date="2019" name="Int. J. Syst. Evol. Microbiol.">
        <title>The Global Catalogue of Microorganisms (GCM) 10K type strain sequencing project: providing services to taxonomists for standard genome sequencing and annotation.</title>
        <authorList>
            <consortium name="The Broad Institute Genomics Platform"/>
            <consortium name="The Broad Institute Genome Sequencing Center for Infectious Disease"/>
            <person name="Wu L."/>
            <person name="Ma J."/>
        </authorList>
    </citation>
    <scope>NUCLEOTIDE SEQUENCE [LARGE SCALE GENOMIC DNA]</scope>
    <source>
        <strain evidence="2">KCTC 22209</strain>
    </source>
</reference>
<evidence type="ECO:0000313" key="2">
    <source>
        <dbReference type="Proteomes" id="UP001597509"/>
    </source>
</evidence>
<gene>
    <name evidence="1" type="ORF">ACFS6I_17470</name>
</gene>
<dbReference type="RefSeq" id="WP_380922498.1">
    <property type="nucleotide sequence ID" value="NZ_JBHUPE010000007.1"/>
</dbReference>
<name>A0ABW5YZ43_9SPHI</name>
<accession>A0ABW5YZ43</accession>
<keyword evidence="2" id="KW-1185">Reference proteome</keyword>
<sequence length="612" mass="66011">MKIFKNNCISNCTLLSLLTYCTLITTSSCNKNNNQTEQEIPNGQSQITVRIASINEGDLNIINGTKSTSSKPTIPQKQTINIVEGNGFDAVIAIDNKSPATRETAVKAANNTRAAATPMEAGTLYRLFLYKKNNNTYNYSKSVELITGTESPIQLSNGTYKWVAVSYNSKTDQVPERGSDNNFTLPENKDVLYATSSTDLIITGANTPIAINFNRVFARVAVEINTIGLFGPMTSTPTITVTGDKLLKSGTIDLTTGEFIGNLTTGTDLALTQNDFTDINPVAGQTYQKVAYFYTAGQPTKDLTITLSDLIIKLDDGTTRNFFLSTLTQTKPITPERGKNHRFLVGIAESALTLGTTKWARSNLFYRTSDALGATTPYRFYANNPYLPNQQESFFSFKGHLPGRLASANPANQKDPCSLVYPAGLWKTPSEAQITPLTSNRGLLDGALGSVLDLLGTMPATPGSNYGTIYIEYPVTAGFNPAYGGTTSRTNRLRFYYNGIQNSVILANGLINMNIVEAGATAGIWSSDRVLDGGLLDQLSTGVGAWGYLGSTKSMSLFQPQRGIATKGAGLLNIDLLGSGLVASGFMNVRCVRDESWAVASTSANYNPYPVL</sequence>
<organism evidence="1 2">
    <name type="scientific">Sphingobacterium anhuiense</name>
    <dbReference type="NCBI Taxonomy" id="493780"/>
    <lineage>
        <taxon>Bacteria</taxon>
        <taxon>Pseudomonadati</taxon>
        <taxon>Bacteroidota</taxon>
        <taxon>Sphingobacteriia</taxon>
        <taxon>Sphingobacteriales</taxon>
        <taxon>Sphingobacteriaceae</taxon>
        <taxon>Sphingobacterium</taxon>
    </lineage>
</organism>
<dbReference type="EMBL" id="JBHUPE010000007">
    <property type="protein sequence ID" value="MFD2905722.1"/>
    <property type="molecule type" value="Genomic_DNA"/>
</dbReference>
<comment type="caution">
    <text evidence="1">The sequence shown here is derived from an EMBL/GenBank/DDBJ whole genome shotgun (WGS) entry which is preliminary data.</text>
</comment>